<dbReference type="InterPro" id="IPR012795">
    <property type="entry name" value="tRNA_Ile_lys_synt_N"/>
</dbReference>
<keyword evidence="3 8" id="KW-0436">Ligase</keyword>
<keyword evidence="4 8" id="KW-0819">tRNA processing</keyword>
<name>A0A2S7WIG8_9FLAO</name>
<comment type="function">
    <text evidence="8">Ligates lysine onto the cytidine present at position 34 of the AUA codon-specific tRNA(Ile) that contains the anticodon CAU, in an ATP-dependent manner. Cytidine is converted to lysidine, thus changing the amino acid specificity of the tRNA from methionine to isoleucine.</text>
</comment>
<evidence type="ECO:0000256" key="3">
    <source>
        <dbReference type="ARBA" id="ARBA00022598"/>
    </source>
</evidence>
<evidence type="ECO:0000256" key="7">
    <source>
        <dbReference type="ARBA" id="ARBA00048539"/>
    </source>
</evidence>
<protein>
    <recommendedName>
        <fullName evidence="8">tRNA(Ile)-lysidine synthase</fullName>
        <ecNumber evidence="8">6.3.4.19</ecNumber>
    </recommendedName>
    <alternativeName>
        <fullName evidence="8">tRNA(Ile)-2-lysyl-cytidine synthase</fullName>
    </alternativeName>
    <alternativeName>
        <fullName evidence="8">tRNA(Ile)-lysidine synthetase</fullName>
    </alternativeName>
</protein>
<dbReference type="GO" id="GO:0005524">
    <property type="term" value="F:ATP binding"/>
    <property type="evidence" value="ECO:0007669"/>
    <property type="project" value="UniProtKB-UniRule"/>
</dbReference>
<organism evidence="11 12">
    <name type="scientific">Polaribacter glomeratus</name>
    <dbReference type="NCBI Taxonomy" id="102"/>
    <lineage>
        <taxon>Bacteria</taxon>
        <taxon>Pseudomonadati</taxon>
        <taxon>Bacteroidota</taxon>
        <taxon>Flavobacteriia</taxon>
        <taxon>Flavobacteriales</taxon>
        <taxon>Flavobacteriaceae</taxon>
    </lineage>
</organism>
<keyword evidence="9" id="KW-0175">Coiled coil</keyword>
<evidence type="ECO:0000256" key="8">
    <source>
        <dbReference type="HAMAP-Rule" id="MF_01161"/>
    </source>
</evidence>
<dbReference type="Gene3D" id="3.40.50.620">
    <property type="entry name" value="HUPs"/>
    <property type="match status" value="1"/>
</dbReference>
<dbReference type="EMBL" id="MSCM01000002">
    <property type="protein sequence ID" value="PQJ77082.1"/>
    <property type="molecule type" value="Genomic_DNA"/>
</dbReference>
<evidence type="ECO:0000256" key="4">
    <source>
        <dbReference type="ARBA" id="ARBA00022694"/>
    </source>
</evidence>
<gene>
    <name evidence="8" type="primary">tilS</name>
    <name evidence="11" type="ORF">BTO16_14620</name>
</gene>
<dbReference type="EC" id="6.3.4.19" evidence="8"/>
<comment type="caution">
    <text evidence="11">The sequence shown here is derived from an EMBL/GenBank/DDBJ whole genome shotgun (WGS) entry which is preliminary data.</text>
</comment>
<feature type="binding site" evidence="8">
    <location>
        <begin position="26"/>
        <end position="31"/>
    </location>
    <ligand>
        <name>ATP</name>
        <dbReference type="ChEBI" id="CHEBI:30616"/>
    </ligand>
</feature>
<feature type="coiled-coil region" evidence="9">
    <location>
        <begin position="210"/>
        <end position="237"/>
    </location>
</feature>
<dbReference type="PANTHER" id="PTHR43033:SF1">
    <property type="entry name" value="TRNA(ILE)-LYSIDINE SYNTHASE-RELATED"/>
    <property type="match status" value="1"/>
</dbReference>
<evidence type="ECO:0000259" key="10">
    <source>
        <dbReference type="SMART" id="SM00977"/>
    </source>
</evidence>
<feature type="domain" description="Lysidine-tRNA(Ile) synthetase C-terminal" evidence="10">
    <location>
        <begin position="373"/>
        <end position="446"/>
    </location>
</feature>
<dbReference type="Proteomes" id="UP000239068">
    <property type="component" value="Unassembled WGS sequence"/>
</dbReference>
<comment type="similarity">
    <text evidence="8">Belongs to the tRNA(Ile)-lysidine synthase family.</text>
</comment>
<dbReference type="PANTHER" id="PTHR43033">
    <property type="entry name" value="TRNA(ILE)-LYSIDINE SYNTHASE-RELATED"/>
    <property type="match status" value="1"/>
</dbReference>
<evidence type="ECO:0000256" key="5">
    <source>
        <dbReference type="ARBA" id="ARBA00022741"/>
    </source>
</evidence>
<evidence type="ECO:0000256" key="6">
    <source>
        <dbReference type="ARBA" id="ARBA00022840"/>
    </source>
</evidence>
<dbReference type="SUPFAM" id="SSF56037">
    <property type="entry name" value="PheT/TilS domain"/>
    <property type="match status" value="1"/>
</dbReference>
<dbReference type="NCBIfam" id="TIGR02432">
    <property type="entry name" value="lysidine_TilS_N"/>
    <property type="match status" value="1"/>
</dbReference>
<dbReference type="GO" id="GO:0006400">
    <property type="term" value="P:tRNA modification"/>
    <property type="evidence" value="ECO:0007669"/>
    <property type="project" value="UniProtKB-UniRule"/>
</dbReference>
<dbReference type="InterPro" id="IPR012796">
    <property type="entry name" value="Lysidine-tRNA-synth_C"/>
</dbReference>
<comment type="domain">
    <text evidence="8">The N-terminal region contains the highly conserved SGGXDS motif, predicted to be a P-loop motif involved in ATP binding.</text>
</comment>
<dbReference type="GO" id="GO:0005737">
    <property type="term" value="C:cytoplasm"/>
    <property type="evidence" value="ECO:0007669"/>
    <property type="project" value="UniProtKB-SubCell"/>
</dbReference>
<proteinExistence type="inferred from homology"/>
<evidence type="ECO:0000313" key="12">
    <source>
        <dbReference type="Proteomes" id="UP000239068"/>
    </source>
</evidence>
<keyword evidence="2 8" id="KW-0963">Cytoplasm</keyword>
<dbReference type="InterPro" id="IPR014729">
    <property type="entry name" value="Rossmann-like_a/b/a_fold"/>
</dbReference>
<evidence type="ECO:0000313" key="11">
    <source>
        <dbReference type="EMBL" id="PQJ77082.1"/>
    </source>
</evidence>
<dbReference type="GO" id="GO:0032267">
    <property type="term" value="F:tRNA(Ile)-lysidine synthase activity"/>
    <property type="evidence" value="ECO:0007669"/>
    <property type="project" value="UniProtKB-EC"/>
</dbReference>
<reference evidence="11 12" key="1">
    <citation type="submission" date="2016-12" db="EMBL/GenBank/DDBJ databases">
        <title>Trade-off between light-utilization and light-protection in marine flavobacteria.</title>
        <authorList>
            <person name="Kumagai Y."/>
            <person name="Yoshizawa S."/>
            <person name="Kogure K."/>
            <person name="Iwasaki W."/>
        </authorList>
    </citation>
    <scope>NUCLEOTIDE SEQUENCE [LARGE SCALE GENOMIC DNA]</scope>
    <source>
        <strain evidence="11 12">ATCC 43844</strain>
    </source>
</reference>
<keyword evidence="12" id="KW-1185">Reference proteome</keyword>
<dbReference type="SUPFAM" id="SSF52402">
    <property type="entry name" value="Adenine nucleotide alpha hydrolases-like"/>
    <property type="match status" value="1"/>
</dbReference>
<dbReference type="InterPro" id="IPR011063">
    <property type="entry name" value="TilS/TtcA_N"/>
</dbReference>
<dbReference type="NCBIfam" id="TIGR02433">
    <property type="entry name" value="lysidine_TilS_C"/>
    <property type="match status" value="1"/>
</dbReference>
<dbReference type="Pfam" id="PF01171">
    <property type="entry name" value="ATP_bind_3"/>
    <property type="match status" value="1"/>
</dbReference>
<sequence length="449" mass="52706">MLQKFKEHININFPFLKDKKLLIAISGGVDSVVLTQLLHELNFNISLAHCNFQLREKESDLDEEFVKLLAQKTSNQIFKIKFDTEKFASKNKLSTQIAARELRYNWFQEIIEKHNFDYVLTAHHADDNLETFLINLTRGSGLDGFTGIPKINGNIVRPLLAFSREEILAYAKTNTIDWREDASNATTKYIRNKIRHQILPVLKEINPNLLETFAKTLENLQESKQIIEDRIATISSEVFETDFSTEFILNAVERLEVTKINIDKINQLSNPKAYLYQLLKEYNFTEWNDVYHLLSTQSGKQVYSKTHRLVKDREYLLLSERDFSTALEMTFEIHENQFEITNPIYLTFEDVLQKSDENKQAIYVDKDLLKYPLIVRKWENGDYLYPLGMQGKKKLSKYFKDEKFSLLDKENAWLLCNAENEIIWVLNYRQDSRLSLKNTSKNILKITSK</sequence>
<keyword evidence="6 8" id="KW-0067">ATP-binding</keyword>
<evidence type="ECO:0000256" key="9">
    <source>
        <dbReference type="SAM" id="Coils"/>
    </source>
</evidence>
<evidence type="ECO:0000256" key="1">
    <source>
        <dbReference type="ARBA" id="ARBA00004496"/>
    </source>
</evidence>
<dbReference type="CDD" id="cd01992">
    <property type="entry name" value="TilS_N"/>
    <property type="match status" value="1"/>
</dbReference>
<dbReference type="SMART" id="SM00977">
    <property type="entry name" value="TilS_C"/>
    <property type="match status" value="1"/>
</dbReference>
<accession>A0A2S7WIG8</accession>
<keyword evidence="5 8" id="KW-0547">Nucleotide-binding</keyword>
<dbReference type="InterPro" id="IPR012094">
    <property type="entry name" value="tRNA_Ile_lys_synt"/>
</dbReference>
<dbReference type="RefSeq" id="WP_105022398.1">
    <property type="nucleotide sequence ID" value="NZ_MSCM01000002.1"/>
</dbReference>
<dbReference type="OrthoDB" id="9807403at2"/>
<evidence type="ECO:0000256" key="2">
    <source>
        <dbReference type="ARBA" id="ARBA00022490"/>
    </source>
</evidence>
<comment type="catalytic activity">
    <reaction evidence="7 8">
        <text>cytidine(34) in tRNA(Ile2) + L-lysine + ATP = lysidine(34) in tRNA(Ile2) + AMP + diphosphate + H(+)</text>
        <dbReference type="Rhea" id="RHEA:43744"/>
        <dbReference type="Rhea" id="RHEA-COMP:10625"/>
        <dbReference type="Rhea" id="RHEA-COMP:10670"/>
        <dbReference type="ChEBI" id="CHEBI:15378"/>
        <dbReference type="ChEBI" id="CHEBI:30616"/>
        <dbReference type="ChEBI" id="CHEBI:32551"/>
        <dbReference type="ChEBI" id="CHEBI:33019"/>
        <dbReference type="ChEBI" id="CHEBI:82748"/>
        <dbReference type="ChEBI" id="CHEBI:83665"/>
        <dbReference type="ChEBI" id="CHEBI:456215"/>
        <dbReference type="EC" id="6.3.4.19"/>
    </reaction>
</comment>
<dbReference type="AlphaFoldDB" id="A0A2S7WIG8"/>
<comment type="subcellular location">
    <subcellularLocation>
        <location evidence="1 8">Cytoplasm</location>
    </subcellularLocation>
</comment>
<dbReference type="HAMAP" id="MF_01161">
    <property type="entry name" value="tRNA_Ile_lys_synt"/>
    <property type="match status" value="1"/>
</dbReference>